<protein>
    <submittedName>
        <fullName evidence="4">GNAT family N-acetyltransferase</fullName>
    </submittedName>
</protein>
<dbReference type="Proteomes" id="UP000290191">
    <property type="component" value="Unassembled WGS sequence"/>
</dbReference>
<evidence type="ECO:0000259" key="3">
    <source>
        <dbReference type="PROSITE" id="PS51186"/>
    </source>
</evidence>
<proteinExistence type="predicted"/>
<organism evidence="4 5">
    <name type="scientific">Halarcobacter anaerophilus</name>
    <dbReference type="NCBI Taxonomy" id="877500"/>
    <lineage>
        <taxon>Bacteria</taxon>
        <taxon>Pseudomonadati</taxon>
        <taxon>Campylobacterota</taxon>
        <taxon>Epsilonproteobacteria</taxon>
        <taxon>Campylobacterales</taxon>
        <taxon>Arcobacteraceae</taxon>
        <taxon>Halarcobacter</taxon>
    </lineage>
</organism>
<dbReference type="OrthoDB" id="529907at2"/>
<keyword evidence="1 4" id="KW-0808">Transferase</keyword>
<dbReference type="Gene3D" id="3.40.630.30">
    <property type="match status" value="1"/>
</dbReference>
<evidence type="ECO:0000256" key="2">
    <source>
        <dbReference type="ARBA" id="ARBA00023315"/>
    </source>
</evidence>
<feature type="domain" description="N-acetyltransferase" evidence="3">
    <location>
        <begin position="1"/>
        <end position="140"/>
    </location>
</feature>
<reference evidence="4 5" key="1">
    <citation type="submission" date="2017-10" db="EMBL/GenBank/DDBJ databases">
        <title>Genomics of the genus Arcobacter.</title>
        <authorList>
            <person name="Perez-Cataluna A."/>
            <person name="Figueras M.J."/>
        </authorList>
    </citation>
    <scope>NUCLEOTIDE SEQUENCE [LARGE SCALE GENOMIC DNA]</scope>
    <source>
        <strain evidence="4 5">DSM 24636</strain>
    </source>
</reference>
<keyword evidence="2" id="KW-0012">Acyltransferase</keyword>
<evidence type="ECO:0000256" key="1">
    <source>
        <dbReference type="ARBA" id="ARBA00022679"/>
    </source>
</evidence>
<comment type="caution">
    <text evidence="4">The sequence shown here is derived from an EMBL/GenBank/DDBJ whole genome shotgun (WGS) entry which is preliminary data.</text>
</comment>
<dbReference type="SUPFAM" id="SSF55729">
    <property type="entry name" value="Acyl-CoA N-acyltransferases (Nat)"/>
    <property type="match status" value="1"/>
</dbReference>
<dbReference type="InterPro" id="IPR016181">
    <property type="entry name" value="Acyl_CoA_acyltransferase"/>
</dbReference>
<accession>A0A4Q0XWP8</accession>
<dbReference type="GO" id="GO:0016747">
    <property type="term" value="F:acyltransferase activity, transferring groups other than amino-acyl groups"/>
    <property type="evidence" value="ECO:0007669"/>
    <property type="project" value="InterPro"/>
</dbReference>
<dbReference type="PANTHER" id="PTHR43420:SF12">
    <property type="entry name" value="N-ACETYLTRANSFERASE DOMAIN-CONTAINING PROTEIN"/>
    <property type="match status" value="1"/>
</dbReference>
<dbReference type="STRING" id="877500.GCA_000935065_00792"/>
<name>A0A4Q0XWP8_9BACT</name>
<dbReference type="EMBL" id="PDKO01000010">
    <property type="protein sequence ID" value="RXJ61986.1"/>
    <property type="molecule type" value="Genomic_DNA"/>
</dbReference>
<sequence length="140" mass="16863">MKLSKAVRSDAKSLFKIEQEVFKNDNMALSLRSFYYHLKNSIIYKVEVDKKTVAYILWLKRKEFFRLYSFAVLKEYRNLGLASNLLTFSFKNLEKKKMQLEVRKSNKKAVTLYTKFGFKKIKELKNYYEDEDGILMRLER</sequence>
<dbReference type="InterPro" id="IPR050680">
    <property type="entry name" value="YpeA/RimI_acetyltransf"/>
</dbReference>
<dbReference type="CDD" id="cd04301">
    <property type="entry name" value="NAT_SF"/>
    <property type="match status" value="1"/>
</dbReference>
<dbReference type="InterPro" id="IPR000182">
    <property type="entry name" value="GNAT_dom"/>
</dbReference>
<dbReference type="PANTHER" id="PTHR43420">
    <property type="entry name" value="ACETYLTRANSFERASE"/>
    <property type="match status" value="1"/>
</dbReference>
<dbReference type="RefSeq" id="WP_129082530.1">
    <property type="nucleotide sequence ID" value="NZ_CP041070.1"/>
</dbReference>
<evidence type="ECO:0000313" key="4">
    <source>
        <dbReference type="EMBL" id="RXJ61986.1"/>
    </source>
</evidence>
<dbReference type="Pfam" id="PF13673">
    <property type="entry name" value="Acetyltransf_10"/>
    <property type="match status" value="1"/>
</dbReference>
<evidence type="ECO:0000313" key="5">
    <source>
        <dbReference type="Proteomes" id="UP000290191"/>
    </source>
</evidence>
<dbReference type="PROSITE" id="PS51186">
    <property type="entry name" value="GNAT"/>
    <property type="match status" value="1"/>
</dbReference>
<dbReference type="AlphaFoldDB" id="A0A4Q0XWP8"/>
<keyword evidence="5" id="KW-1185">Reference proteome</keyword>
<gene>
    <name evidence="4" type="ORF">CRV06_11150</name>
</gene>